<dbReference type="AlphaFoldDB" id="A0A401FIK6"/>
<dbReference type="PANTHER" id="PTHR34473">
    <property type="entry name" value="UPF0699 TRANSMEMBRANE PROTEIN YDBS"/>
    <property type="match status" value="1"/>
</dbReference>
<reference evidence="2 3" key="1">
    <citation type="submission" date="2017-11" db="EMBL/GenBank/DDBJ databases">
        <title>Draft Genome Sequence of Lactobacillus curieae NBRC 111893 isolated from Koso, a Japanese sugar-Vegetable Fermented Beverage.</title>
        <authorList>
            <person name="Chiou T.Y."/>
            <person name="Oshima K."/>
            <person name="Suda W."/>
            <person name="Hattori M."/>
            <person name="Takahashi T."/>
        </authorList>
    </citation>
    <scope>NUCLEOTIDE SEQUENCE [LARGE SCALE GENOMIC DNA]</scope>
    <source>
        <strain evidence="2 3">NBRC111893</strain>
    </source>
</reference>
<name>A0A401FIK6_9LACO</name>
<dbReference type="EMBL" id="BEXA01000001">
    <property type="protein sequence ID" value="GAY72189.1"/>
    <property type="molecule type" value="Genomic_DNA"/>
</dbReference>
<dbReference type="InterPro" id="IPR005182">
    <property type="entry name" value="YdbS-like_PH"/>
</dbReference>
<protein>
    <recommendedName>
        <fullName evidence="1">YdbS-like PH domain-containing protein</fullName>
    </recommendedName>
</protein>
<evidence type="ECO:0000313" key="2">
    <source>
        <dbReference type="EMBL" id="GAY72189.1"/>
    </source>
</evidence>
<sequence>MVFKQSIIRQLFKLTTVQTIVASNAGKQEDEDDITLVPVIKNDQANLMTHRFIDWIPKDIPLLTRLPHSHYWYYIRNASIISLIIIAGCTGLFKLWGLISLILLPLAIWLGWYAAKNNGYYIGDQQLIISNGHLLTRSVSIIETKNIQSFEINQSIWMTRSGLAHFVIHIRSKNGDKELSLRYLTKTEADNLFNWLS</sequence>
<dbReference type="OrthoDB" id="2195155at2"/>
<evidence type="ECO:0000313" key="3">
    <source>
        <dbReference type="Proteomes" id="UP000286974"/>
    </source>
</evidence>
<keyword evidence="3" id="KW-1185">Reference proteome</keyword>
<accession>A0A401FIK6</accession>
<organism evidence="2 3">
    <name type="scientific">Lentilactobacillus kosonis</name>
    <dbReference type="NCBI Taxonomy" id="2810561"/>
    <lineage>
        <taxon>Bacteria</taxon>
        <taxon>Bacillati</taxon>
        <taxon>Bacillota</taxon>
        <taxon>Bacilli</taxon>
        <taxon>Lactobacillales</taxon>
        <taxon>Lactobacillaceae</taxon>
        <taxon>Lentilactobacillus</taxon>
    </lineage>
</organism>
<feature type="domain" description="YdbS-like PH" evidence="1">
    <location>
        <begin position="116"/>
        <end position="196"/>
    </location>
</feature>
<dbReference type="PANTHER" id="PTHR34473:SF2">
    <property type="entry name" value="UPF0699 TRANSMEMBRANE PROTEIN YDBT"/>
    <property type="match status" value="1"/>
</dbReference>
<dbReference type="Proteomes" id="UP000286974">
    <property type="component" value="Unassembled WGS sequence"/>
</dbReference>
<comment type="caution">
    <text evidence="2">The sequence shown here is derived from an EMBL/GenBank/DDBJ whole genome shotgun (WGS) entry which is preliminary data.</text>
</comment>
<gene>
    <name evidence="2" type="ORF">NBRC111893_335</name>
</gene>
<evidence type="ECO:0000259" key="1">
    <source>
        <dbReference type="Pfam" id="PF03703"/>
    </source>
</evidence>
<proteinExistence type="predicted"/>
<dbReference type="Pfam" id="PF03703">
    <property type="entry name" value="bPH_2"/>
    <property type="match status" value="1"/>
</dbReference>